<evidence type="ECO:0000313" key="4">
    <source>
        <dbReference type="Proteomes" id="UP000287470"/>
    </source>
</evidence>
<dbReference type="SMART" id="SM00530">
    <property type="entry name" value="HTH_XRE"/>
    <property type="match status" value="1"/>
</dbReference>
<evidence type="ECO:0000313" key="3">
    <source>
        <dbReference type="EMBL" id="RSX57186.1"/>
    </source>
</evidence>
<feature type="compositionally biased region" description="Low complexity" evidence="1">
    <location>
        <begin position="167"/>
        <end position="178"/>
    </location>
</feature>
<feature type="domain" description="HTH cro/C1-type" evidence="2">
    <location>
        <begin position="44"/>
        <end position="99"/>
    </location>
</feature>
<dbReference type="RefSeq" id="WP_241222846.1">
    <property type="nucleotide sequence ID" value="NZ_QXGK01000006.1"/>
</dbReference>
<dbReference type="EMBL" id="QXGK01000006">
    <property type="protein sequence ID" value="RSX57186.1"/>
    <property type="molecule type" value="Genomic_DNA"/>
</dbReference>
<protein>
    <submittedName>
        <fullName evidence="3">Preprotein translocase subunit SecA</fullName>
    </submittedName>
</protein>
<dbReference type="GO" id="GO:0003677">
    <property type="term" value="F:DNA binding"/>
    <property type="evidence" value="ECO:0007669"/>
    <property type="project" value="InterPro"/>
</dbReference>
<evidence type="ECO:0000259" key="2">
    <source>
        <dbReference type="SMART" id="SM00530"/>
    </source>
</evidence>
<gene>
    <name evidence="3" type="ORF">D2E24_0779</name>
</gene>
<dbReference type="Proteomes" id="UP000287470">
    <property type="component" value="Unassembled WGS sequence"/>
</dbReference>
<dbReference type="AlphaFoldDB" id="A0A430FUW7"/>
<accession>A0A430FUW7</accession>
<dbReference type="InterPro" id="IPR001387">
    <property type="entry name" value="Cro/C1-type_HTH"/>
</dbReference>
<feature type="region of interest" description="Disordered" evidence="1">
    <location>
        <begin position="148"/>
        <end position="178"/>
    </location>
</feature>
<dbReference type="InterPro" id="IPR010982">
    <property type="entry name" value="Lambda_DNA-bd_dom_sf"/>
</dbReference>
<name>A0A430FUW7_9BIFI</name>
<evidence type="ECO:0000256" key="1">
    <source>
        <dbReference type="SAM" id="MobiDB-lite"/>
    </source>
</evidence>
<organism evidence="3 4">
    <name type="scientific">Bifidobacterium samirii</name>
    <dbReference type="NCBI Taxonomy" id="2306974"/>
    <lineage>
        <taxon>Bacteria</taxon>
        <taxon>Bacillati</taxon>
        <taxon>Actinomycetota</taxon>
        <taxon>Actinomycetes</taxon>
        <taxon>Bifidobacteriales</taxon>
        <taxon>Bifidobacteriaceae</taxon>
        <taxon>Bifidobacterium</taxon>
    </lineage>
</organism>
<proteinExistence type="predicted"/>
<sequence length="178" mass="19065">MSEHAGPCAGIPLTEELLDRLLASTSVEAYLGREPVSDCTLTDYLRMMMDGNGMRRADVVRASGLNATVVYDIFAGKSRPGRDRAIALAIGLNCDLRQTQRLLRLAGATELWCRHRRDAIIIWCIDNGLDRAAVDGELRRLGEATLPGATPDATSAIEAHSDDADAADGTAAAAASRR</sequence>
<reference evidence="3 4" key="1">
    <citation type="submission" date="2018-09" db="EMBL/GenBank/DDBJ databases">
        <title>Characterization of the phylogenetic diversity of five novel species belonging to the genus Bifidobacterium.</title>
        <authorList>
            <person name="Lugli G.A."/>
            <person name="Duranti S."/>
            <person name="Milani C."/>
        </authorList>
    </citation>
    <scope>NUCLEOTIDE SEQUENCE [LARGE SCALE GENOMIC DNA]</scope>
    <source>
        <strain evidence="3 4">2033B</strain>
    </source>
</reference>
<dbReference type="CDD" id="cd00093">
    <property type="entry name" value="HTH_XRE"/>
    <property type="match status" value="1"/>
</dbReference>
<comment type="caution">
    <text evidence="3">The sequence shown here is derived from an EMBL/GenBank/DDBJ whole genome shotgun (WGS) entry which is preliminary data.</text>
</comment>
<keyword evidence="4" id="KW-1185">Reference proteome</keyword>
<dbReference type="SUPFAM" id="SSF47413">
    <property type="entry name" value="lambda repressor-like DNA-binding domains"/>
    <property type="match status" value="1"/>
</dbReference>